<dbReference type="Proteomes" id="UP001186944">
    <property type="component" value="Unassembled WGS sequence"/>
</dbReference>
<keyword evidence="3" id="KW-1185">Reference proteome</keyword>
<evidence type="ECO:0000313" key="2">
    <source>
        <dbReference type="EMBL" id="KAK3086329.1"/>
    </source>
</evidence>
<sequence length="167" mass="18241">MILVFGLASIFTVAQAHLCLLSPPQRGNMSGLNTPAAPNCLLLTGPCGGRQAGSPTYYHTGDNMTVIFMKNFDHYYAAAPGEFVVSLGANDHSIPKILAHQLDGGEKAPHIYRLSFPVPQMHIRPDLHYFIQVTYTPNNPNAPKIFYQCADVGFEGHLHQRPSNPVG</sequence>
<dbReference type="EMBL" id="VSWD01000012">
    <property type="protein sequence ID" value="KAK3086329.1"/>
    <property type="molecule type" value="Genomic_DNA"/>
</dbReference>
<proteinExistence type="predicted"/>
<feature type="signal peptide" evidence="1">
    <location>
        <begin position="1"/>
        <end position="16"/>
    </location>
</feature>
<keyword evidence="1" id="KW-0732">Signal</keyword>
<gene>
    <name evidence="2" type="ORF">FSP39_016942</name>
</gene>
<evidence type="ECO:0000256" key="1">
    <source>
        <dbReference type="SAM" id="SignalP"/>
    </source>
</evidence>
<feature type="chain" id="PRO_5041713973" description="Chitin-binding type-4 domain-containing protein" evidence="1">
    <location>
        <begin position="17"/>
        <end position="167"/>
    </location>
</feature>
<reference evidence="2" key="1">
    <citation type="submission" date="2019-08" db="EMBL/GenBank/DDBJ databases">
        <title>The improved chromosome-level genome for the pearl oyster Pinctada fucata martensii using PacBio sequencing and Hi-C.</title>
        <authorList>
            <person name="Zheng Z."/>
        </authorList>
    </citation>
    <scope>NUCLEOTIDE SEQUENCE</scope>
    <source>
        <strain evidence="2">ZZ-2019</strain>
        <tissue evidence="2">Adductor muscle</tissue>
    </source>
</reference>
<dbReference type="PANTHER" id="PTHR37916:SF1">
    <property type="entry name" value="COPPER ACQUISITION FACTOR BIM1-LIKE DOMAIN-CONTAINING PROTEIN"/>
    <property type="match status" value="1"/>
</dbReference>
<protein>
    <recommendedName>
        <fullName evidence="4">Chitin-binding type-4 domain-containing protein</fullName>
    </recommendedName>
</protein>
<accession>A0AA88XZK2</accession>
<organism evidence="2 3">
    <name type="scientific">Pinctada imbricata</name>
    <name type="common">Atlantic pearl-oyster</name>
    <name type="synonym">Pinctada martensii</name>
    <dbReference type="NCBI Taxonomy" id="66713"/>
    <lineage>
        <taxon>Eukaryota</taxon>
        <taxon>Metazoa</taxon>
        <taxon>Spiralia</taxon>
        <taxon>Lophotrochozoa</taxon>
        <taxon>Mollusca</taxon>
        <taxon>Bivalvia</taxon>
        <taxon>Autobranchia</taxon>
        <taxon>Pteriomorphia</taxon>
        <taxon>Pterioida</taxon>
        <taxon>Pterioidea</taxon>
        <taxon>Pteriidae</taxon>
        <taxon>Pinctada</taxon>
    </lineage>
</organism>
<name>A0AA88XZK2_PINIB</name>
<evidence type="ECO:0000313" key="3">
    <source>
        <dbReference type="Proteomes" id="UP001186944"/>
    </source>
</evidence>
<dbReference type="AlphaFoldDB" id="A0AA88XZK2"/>
<dbReference type="PANTHER" id="PTHR37916">
    <property type="entry name" value="CHITIN-BINDING TYPE-4 DOMAIN-CONTAINING PROTEIN"/>
    <property type="match status" value="1"/>
</dbReference>
<evidence type="ECO:0008006" key="4">
    <source>
        <dbReference type="Google" id="ProtNLM"/>
    </source>
</evidence>
<comment type="caution">
    <text evidence="2">The sequence shown here is derived from an EMBL/GenBank/DDBJ whole genome shotgun (WGS) entry which is preliminary data.</text>
</comment>